<dbReference type="EMBL" id="JBHHMI010000006">
    <property type="protein sequence ID" value="MFB5266946.1"/>
    <property type="molecule type" value="Genomic_DNA"/>
</dbReference>
<protein>
    <submittedName>
        <fullName evidence="9">DMT family transporter</fullName>
    </submittedName>
</protein>
<feature type="transmembrane region" description="Helical" evidence="7">
    <location>
        <begin position="34"/>
        <end position="53"/>
    </location>
</feature>
<feature type="transmembrane region" description="Helical" evidence="7">
    <location>
        <begin position="247"/>
        <end position="264"/>
    </location>
</feature>
<evidence type="ECO:0000259" key="8">
    <source>
        <dbReference type="Pfam" id="PF00892"/>
    </source>
</evidence>
<evidence type="ECO:0000256" key="7">
    <source>
        <dbReference type="SAM" id="Phobius"/>
    </source>
</evidence>
<evidence type="ECO:0000256" key="1">
    <source>
        <dbReference type="ARBA" id="ARBA00004651"/>
    </source>
</evidence>
<reference evidence="9 10" key="1">
    <citation type="submission" date="2024-09" db="EMBL/GenBank/DDBJ databases">
        <title>Paenibacillus zeirhizospherea sp. nov., isolated from surface of the maize (Zea mays) roots in a horticulture field, Hungary.</title>
        <authorList>
            <person name="Marton D."/>
            <person name="Farkas M."/>
            <person name="Bedics A."/>
            <person name="Toth E."/>
            <person name="Tancsics A."/>
            <person name="Boka K."/>
            <person name="Maroti G."/>
            <person name="Kriszt B."/>
            <person name="Cserhati M."/>
        </authorList>
    </citation>
    <scope>NUCLEOTIDE SEQUENCE [LARGE SCALE GENOMIC DNA]</scope>
    <source>
        <strain evidence="9 10">KCTC 33519</strain>
    </source>
</reference>
<dbReference type="PANTHER" id="PTHR32322">
    <property type="entry name" value="INNER MEMBRANE TRANSPORTER"/>
    <property type="match status" value="1"/>
</dbReference>
<accession>A0ABV5ARU7</accession>
<feature type="transmembrane region" description="Helical" evidence="7">
    <location>
        <begin position="120"/>
        <end position="139"/>
    </location>
</feature>
<keyword evidence="10" id="KW-1185">Reference proteome</keyword>
<feature type="transmembrane region" description="Helical" evidence="7">
    <location>
        <begin position="179"/>
        <end position="200"/>
    </location>
</feature>
<keyword evidence="4 7" id="KW-0812">Transmembrane</keyword>
<keyword evidence="6 7" id="KW-0472">Membrane</keyword>
<comment type="caution">
    <text evidence="9">The sequence shown here is derived from an EMBL/GenBank/DDBJ whole genome shotgun (WGS) entry which is preliminary data.</text>
</comment>
<organism evidence="9 10">
    <name type="scientific">Paenibacillus enshidis</name>
    <dbReference type="NCBI Taxonomy" id="1458439"/>
    <lineage>
        <taxon>Bacteria</taxon>
        <taxon>Bacillati</taxon>
        <taxon>Bacillota</taxon>
        <taxon>Bacilli</taxon>
        <taxon>Bacillales</taxon>
        <taxon>Paenibacillaceae</taxon>
        <taxon>Paenibacillus</taxon>
    </lineage>
</organism>
<feature type="transmembrane region" description="Helical" evidence="7">
    <location>
        <begin position="145"/>
        <end position="167"/>
    </location>
</feature>
<feature type="transmembrane region" description="Helical" evidence="7">
    <location>
        <begin position="212"/>
        <end position="235"/>
    </location>
</feature>
<keyword evidence="5 7" id="KW-1133">Transmembrane helix</keyword>
<dbReference type="InterPro" id="IPR037185">
    <property type="entry name" value="EmrE-like"/>
</dbReference>
<feature type="transmembrane region" description="Helical" evidence="7">
    <location>
        <begin position="89"/>
        <end position="111"/>
    </location>
</feature>
<proteinExistence type="inferred from homology"/>
<feature type="domain" description="EamA" evidence="8">
    <location>
        <begin position="148"/>
        <end position="287"/>
    </location>
</feature>
<dbReference type="InterPro" id="IPR050638">
    <property type="entry name" value="AA-Vitamin_Transporters"/>
</dbReference>
<dbReference type="PANTHER" id="PTHR32322:SF18">
    <property type="entry name" value="S-ADENOSYLMETHIONINE_S-ADENOSYLHOMOCYSTEINE TRANSPORTER"/>
    <property type="match status" value="1"/>
</dbReference>
<evidence type="ECO:0000256" key="2">
    <source>
        <dbReference type="ARBA" id="ARBA00007362"/>
    </source>
</evidence>
<name>A0ABV5ARU7_9BACL</name>
<evidence type="ECO:0000313" key="9">
    <source>
        <dbReference type="EMBL" id="MFB5266946.1"/>
    </source>
</evidence>
<evidence type="ECO:0000256" key="3">
    <source>
        <dbReference type="ARBA" id="ARBA00022475"/>
    </source>
</evidence>
<dbReference type="RefSeq" id="WP_375354907.1">
    <property type="nucleotide sequence ID" value="NZ_JBHHMI010000006.1"/>
</dbReference>
<dbReference type="Pfam" id="PF00892">
    <property type="entry name" value="EamA"/>
    <property type="match status" value="2"/>
</dbReference>
<feature type="transmembrane region" description="Helical" evidence="7">
    <location>
        <begin position="65"/>
        <end position="83"/>
    </location>
</feature>
<feature type="transmembrane region" description="Helical" evidence="7">
    <location>
        <begin position="270"/>
        <end position="287"/>
    </location>
</feature>
<dbReference type="Proteomes" id="UP001580346">
    <property type="component" value="Unassembled WGS sequence"/>
</dbReference>
<dbReference type="SUPFAM" id="SSF103481">
    <property type="entry name" value="Multidrug resistance efflux transporter EmrE"/>
    <property type="match status" value="2"/>
</dbReference>
<feature type="domain" description="EamA" evidence="8">
    <location>
        <begin position="6"/>
        <end position="134"/>
    </location>
</feature>
<keyword evidence="3" id="KW-1003">Cell membrane</keyword>
<evidence type="ECO:0000313" key="10">
    <source>
        <dbReference type="Proteomes" id="UP001580346"/>
    </source>
</evidence>
<evidence type="ECO:0000256" key="6">
    <source>
        <dbReference type="ARBA" id="ARBA00023136"/>
    </source>
</evidence>
<evidence type="ECO:0000256" key="5">
    <source>
        <dbReference type="ARBA" id="ARBA00022989"/>
    </source>
</evidence>
<dbReference type="InterPro" id="IPR000620">
    <property type="entry name" value="EamA_dom"/>
</dbReference>
<comment type="similarity">
    <text evidence="2">Belongs to the EamA transporter family.</text>
</comment>
<evidence type="ECO:0000256" key="4">
    <source>
        <dbReference type="ARBA" id="ARBA00022692"/>
    </source>
</evidence>
<comment type="subcellular location">
    <subcellularLocation>
        <location evidence="1">Cell membrane</location>
        <topology evidence="1">Multi-pass membrane protein</topology>
    </subcellularLocation>
</comment>
<sequence length="315" mass="33344">MVAAAFTIMCLIFGTTFLVIKVGIDAGLPPFLSGGIRFAAAGIILLIVLRVTGRAKLSLLLRKETMISGAGLTFGTFAALYWAEQHVSSGIGAVLSATGPLLIVLIQSLLLRQKVSRRSVIGCLAGFTGVILVMIPGIVVDISGLWVLGCVVILLGEICYSGGAVYSKHVTEKLAGTNPIALNAAQMVHGGLGLLVLSLLTETWQFSDWAPVPAAASLLYLTVIGSMVGHSLFYWIMARTNPLFPSTWLYISPPIAVGLGVLLYGEEISLISLAGVVLILGGLIFMNQTAWDWLRRKAALLAGNKVLGQKNKVID</sequence>
<gene>
    <name evidence="9" type="ORF">ACE41H_09110</name>
</gene>